<feature type="region of interest" description="Disordered" evidence="1">
    <location>
        <begin position="124"/>
        <end position="147"/>
    </location>
</feature>
<protein>
    <submittedName>
        <fullName evidence="2">Uncharacterized protein</fullName>
    </submittedName>
</protein>
<evidence type="ECO:0000313" key="2">
    <source>
        <dbReference type="EMBL" id="ELZ26120.1"/>
    </source>
</evidence>
<reference evidence="2 3" key="1">
    <citation type="journal article" date="2014" name="PLoS Genet.">
        <title>Phylogenetically driven sequencing of extremely halophilic archaea reveals strategies for static and dynamic osmo-response.</title>
        <authorList>
            <person name="Becker E.A."/>
            <person name="Seitzer P.M."/>
            <person name="Tritt A."/>
            <person name="Larsen D."/>
            <person name="Krusor M."/>
            <person name="Yao A.I."/>
            <person name="Wu D."/>
            <person name="Madern D."/>
            <person name="Eisen J.A."/>
            <person name="Darling A.E."/>
            <person name="Facciotti M.T."/>
        </authorList>
    </citation>
    <scope>NUCLEOTIDE SEQUENCE [LARGE SCALE GENOMIC DNA]</scope>
    <source>
        <strain evidence="2 3">JCM 14848</strain>
    </source>
</reference>
<dbReference type="AlphaFoldDB" id="M0CS84"/>
<sequence length="147" mass="16080">MFTLRERVVSAVEILDEPRSAEHVAVLADGTPAQTRDVLDRLVEEGVVRVDDGEYEMDPSESAPRPDAHYGGVDAGELDSRTLARVESVVREADGADPDRPYAALSEYEKGRLEGYSTVLSMLSELRTEAEGEREDDSGRGGRSRAN</sequence>
<dbReference type="EMBL" id="AOIV01000045">
    <property type="protein sequence ID" value="ELZ26120.1"/>
    <property type="molecule type" value="Genomic_DNA"/>
</dbReference>
<dbReference type="Pfam" id="PF24033">
    <property type="entry name" value="DUF7342"/>
    <property type="match status" value="1"/>
</dbReference>
<name>M0CS84_HALPD</name>
<comment type="caution">
    <text evidence="2">The sequence shown here is derived from an EMBL/GenBank/DDBJ whole genome shotgun (WGS) entry which is preliminary data.</text>
</comment>
<evidence type="ECO:0000313" key="3">
    <source>
        <dbReference type="Proteomes" id="UP000011513"/>
    </source>
</evidence>
<gene>
    <name evidence="2" type="ORF">C474_20506</name>
</gene>
<proteinExistence type="predicted"/>
<keyword evidence="3" id="KW-1185">Reference proteome</keyword>
<evidence type="ECO:0000256" key="1">
    <source>
        <dbReference type="SAM" id="MobiDB-lite"/>
    </source>
</evidence>
<feature type="region of interest" description="Disordered" evidence="1">
    <location>
        <begin position="51"/>
        <end position="78"/>
    </location>
</feature>
<dbReference type="InParanoid" id="M0CS84"/>
<organism evidence="2 3">
    <name type="scientific">Halogeometricum pallidum JCM 14848</name>
    <dbReference type="NCBI Taxonomy" id="1227487"/>
    <lineage>
        <taxon>Archaea</taxon>
        <taxon>Methanobacteriati</taxon>
        <taxon>Methanobacteriota</taxon>
        <taxon>Stenosarchaea group</taxon>
        <taxon>Halobacteria</taxon>
        <taxon>Halobacteriales</taxon>
        <taxon>Haloferacaceae</taxon>
        <taxon>Halogeometricum</taxon>
    </lineage>
</organism>
<accession>M0CS84</accession>
<dbReference type="Proteomes" id="UP000011513">
    <property type="component" value="Unassembled WGS sequence"/>
</dbReference>
<dbReference type="InterPro" id="IPR055766">
    <property type="entry name" value="DUF7342"/>
</dbReference>